<dbReference type="GO" id="GO:0016628">
    <property type="term" value="F:oxidoreductase activity, acting on the CH-CH group of donors, NAD or NADP as acceptor"/>
    <property type="evidence" value="ECO:0007669"/>
    <property type="project" value="InterPro"/>
</dbReference>
<dbReference type="Pfam" id="PF05834">
    <property type="entry name" value="Lycopene_cycl"/>
    <property type="match status" value="1"/>
</dbReference>
<dbReference type="AlphaFoldDB" id="A0A7C4XYW9"/>
<organism evidence="1">
    <name type="scientific">Caldisericum exile</name>
    <dbReference type="NCBI Taxonomy" id="693075"/>
    <lineage>
        <taxon>Bacteria</taxon>
        <taxon>Pseudomonadati</taxon>
        <taxon>Caldisericota/Cryosericota group</taxon>
        <taxon>Caldisericota</taxon>
        <taxon>Caldisericia</taxon>
        <taxon>Caldisericales</taxon>
        <taxon>Caldisericaceae</taxon>
        <taxon>Caldisericum</taxon>
    </lineage>
</organism>
<dbReference type="Gene3D" id="3.50.50.60">
    <property type="entry name" value="FAD/NAD(P)-binding domain"/>
    <property type="match status" value="1"/>
</dbReference>
<protein>
    <submittedName>
        <fullName evidence="1">NAD(P)/FAD-dependent oxidoreductase</fullName>
    </submittedName>
</protein>
<name>A0A7C4XYW9_9BACT</name>
<dbReference type="SUPFAM" id="SSF51905">
    <property type="entry name" value="FAD/NAD(P)-binding domain"/>
    <property type="match status" value="1"/>
</dbReference>
<dbReference type="PRINTS" id="PR00420">
    <property type="entry name" value="RNGMNOXGNASE"/>
</dbReference>
<dbReference type="InterPro" id="IPR050407">
    <property type="entry name" value="Geranylgeranyl_reductase"/>
</dbReference>
<comment type="caution">
    <text evidence="1">The sequence shown here is derived from an EMBL/GenBank/DDBJ whole genome shotgun (WGS) entry which is preliminary data.</text>
</comment>
<dbReference type="PANTHER" id="PTHR42685">
    <property type="entry name" value="GERANYLGERANYL DIPHOSPHATE REDUCTASE"/>
    <property type="match status" value="1"/>
</dbReference>
<dbReference type="NCBIfam" id="TIGR02032">
    <property type="entry name" value="GG-red-SF"/>
    <property type="match status" value="1"/>
</dbReference>
<reference evidence="1" key="1">
    <citation type="journal article" date="2020" name="mSystems">
        <title>Genome- and Community-Level Interaction Insights into Carbon Utilization and Element Cycling Functions of Hydrothermarchaeota in Hydrothermal Sediment.</title>
        <authorList>
            <person name="Zhou Z."/>
            <person name="Liu Y."/>
            <person name="Xu W."/>
            <person name="Pan J."/>
            <person name="Luo Z.H."/>
            <person name="Li M."/>
        </authorList>
    </citation>
    <scope>NUCLEOTIDE SEQUENCE [LARGE SCALE GENOMIC DNA]</scope>
    <source>
        <strain evidence="1">SpSt-794</strain>
    </source>
</reference>
<sequence>MEYYDVIVVGGGPIGCRVAKNLGRAGIKTIVLEAKSRIGYPNHCSGLVPPEFIDIGQVPHAMVLNHIKGAQVYSYKEDSFHFKRVTPYAVVIDRTKFDIFMEESARREHVQFLYNAYVSSIKLGEVSSLTLTSGKEFKAKVIVLATGAANAVQKMLHIEDRTTTIFTAQVDVDLPLNDPEIAYIYMNNSIAHNWFSWAIPTDGGCARVGFGSVYGKNILNSLDMLFSNWSILKNAKRRSPPVVWSIPTGIREKTVFETLLLVGDAANQIKPFSGGGLLTGFLSADVLTTCIIDALKQSSYKTFLQTLAKYEKAWRRLLQGEFKKEILLRDVFTTLTDEDKALVIQKIERGKAQHIIGEYGFMDKPSIAGLKLLFSFKEIPLLYIKRKVFLKDKRRSNEDNF</sequence>
<dbReference type="InterPro" id="IPR036188">
    <property type="entry name" value="FAD/NAD-bd_sf"/>
</dbReference>
<proteinExistence type="predicted"/>
<dbReference type="EMBL" id="DTHV01000103">
    <property type="protein sequence ID" value="HGW60439.1"/>
    <property type="molecule type" value="Genomic_DNA"/>
</dbReference>
<evidence type="ECO:0000313" key="1">
    <source>
        <dbReference type="EMBL" id="HGW60439.1"/>
    </source>
</evidence>
<dbReference type="InterPro" id="IPR011777">
    <property type="entry name" value="Geranylgeranyl_Rdtase_fam"/>
</dbReference>
<dbReference type="PANTHER" id="PTHR42685:SF18">
    <property type="entry name" value="DIGERANYLGERANYLGLYCEROPHOSPHOLIPID REDUCTASE"/>
    <property type="match status" value="1"/>
</dbReference>
<accession>A0A7C4XYW9</accession>
<gene>
    <name evidence="1" type="ORF">ENV82_03290</name>
</gene>